<evidence type="ECO:0000256" key="1">
    <source>
        <dbReference type="SAM" id="Phobius"/>
    </source>
</evidence>
<keyword evidence="1" id="KW-1133">Transmembrane helix</keyword>
<evidence type="ECO:0000313" key="2">
    <source>
        <dbReference type="EMBL" id="XBV43251.1"/>
    </source>
</evidence>
<name>A0AAU7TRE2_9GAMM</name>
<dbReference type="RefSeq" id="WP_350260789.1">
    <property type="nucleotide sequence ID" value="NZ_CP158292.1"/>
</dbReference>
<gene>
    <name evidence="2" type="ORF">AAF463_11530</name>
</gene>
<dbReference type="EMBL" id="CP158292">
    <property type="protein sequence ID" value="XBV43251.1"/>
    <property type="molecule type" value="Genomic_DNA"/>
</dbReference>
<feature type="transmembrane region" description="Helical" evidence="1">
    <location>
        <begin position="6"/>
        <end position="27"/>
    </location>
</feature>
<keyword evidence="1" id="KW-0812">Transmembrane</keyword>
<dbReference type="AlphaFoldDB" id="A0AAU7TRE2"/>
<keyword evidence="1" id="KW-0472">Membrane</keyword>
<accession>A0AAU7TRE2</accession>
<proteinExistence type="predicted"/>
<organism evidence="2">
    <name type="scientific">Pantoea sp. BJ2</name>
    <dbReference type="NCBI Taxonomy" id="3141322"/>
    <lineage>
        <taxon>Bacteria</taxon>
        <taxon>Pseudomonadati</taxon>
        <taxon>Pseudomonadota</taxon>
        <taxon>Gammaproteobacteria</taxon>
        <taxon>Enterobacterales</taxon>
        <taxon>Erwiniaceae</taxon>
        <taxon>Pantoea</taxon>
    </lineage>
</organism>
<protein>
    <submittedName>
        <fullName evidence="2">Uncharacterized protein</fullName>
    </submittedName>
</protein>
<reference evidence="2" key="1">
    <citation type="submission" date="2024-06" db="EMBL/GenBank/DDBJ databases">
        <title>Multiomics insights into the TNT degradation mechanism by Pantoea sp. BJ2 isolated from an ammunition destruction site.</title>
        <authorList>
            <person name="Luo J."/>
        </authorList>
    </citation>
    <scope>NUCLEOTIDE SEQUENCE</scope>
    <source>
        <strain evidence="2">BJ2</strain>
    </source>
</reference>
<sequence>MTSKIIGYSLVAASVVLGAAIFSAAMVNSGLILQKEMVQPRENILTTTVGHVNLGKVYSESRGMDITLRNSSDKSPAAINLVDVDPNNFSKELHDALVKLAKDVNESQKLSGDKAIKPEGLAGNVDFTLNIKTYVKYIAEYMPMYTLMIKDEDIVIDKNETFENRITAEAGRIAKDSSQAFAFNSFISDPSVKKK</sequence>